<reference evidence="2" key="1">
    <citation type="journal article" date="2019" name="Int. J. Syst. Evol. Microbiol.">
        <title>The Global Catalogue of Microorganisms (GCM) 10K type strain sequencing project: providing services to taxonomists for standard genome sequencing and annotation.</title>
        <authorList>
            <consortium name="The Broad Institute Genomics Platform"/>
            <consortium name="The Broad Institute Genome Sequencing Center for Infectious Disease"/>
            <person name="Wu L."/>
            <person name="Ma J."/>
        </authorList>
    </citation>
    <scope>NUCLEOTIDE SEQUENCE [LARGE SCALE GENOMIC DNA]</scope>
    <source>
        <strain evidence="2">CGMCC 1.15795</strain>
    </source>
</reference>
<sequence>MLTQIENQAARTAATDFLTAATAYKAFLKSHELPLSLDTTKLLDIYRGRLFEQLIAADTGLQARYDLARTKEGKQRIQADTMAGISLKGHELPEQLAEAIADLEAAYRTIPQVSDVPYIALGQMIGYGLDYGQYIDRYTMNWEGKEQARAYFEQLATTLTQWRNLVKATNGSTRTLAEVMEQVTRPFTQQLPEHGPITIDEKALYQYLGYHPQLLDVLTGPPVRQAA</sequence>
<dbReference type="RefSeq" id="WP_382315167.1">
    <property type="nucleotide sequence ID" value="NZ_JBHUFD010000005.1"/>
</dbReference>
<name>A0ABW4QWB6_9BACT</name>
<keyword evidence="2" id="KW-1185">Reference proteome</keyword>
<dbReference type="Proteomes" id="UP001597197">
    <property type="component" value="Unassembled WGS sequence"/>
</dbReference>
<organism evidence="1 2">
    <name type="scientific">Hymenobacter bucti</name>
    <dbReference type="NCBI Taxonomy" id="1844114"/>
    <lineage>
        <taxon>Bacteria</taxon>
        <taxon>Pseudomonadati</taxon>
        <taxon>Bacteroidota</taxon>
        <taxon>Cytophagia</taxon>
        <taxon>Cytophagales</taxon>
        <taxon>Hymenobacteraceae</taxon>
        <taxon>Hymenobacter</taxon>
    </lineage>
</organism>
<evidence type="ECO:0000313" key="1">
    <source>
        <dbReference type="EMBL" id="MFD1873884.1"/>
    </source>
</evidence>
<accession>A0ABW4QWB6</accession>
<comment type="caution">
    <text evidence="1">The sequence shown here is derived from an EMBL/GenBank/DDBJ whole genome shotgun (WGS) entry which is preliminary data.</text>
</comment>
<evidence type="ECO:0000313" key="2">
    <source>
        <dbReference type="Proteomes" id="UP001597197"/>
    </source>
</evidence>
<dbReference type="EMBL" id="JBHUFD010000005">
    <property type="protein sequence ID" value="MFD1873884.1"/>
    <property type="molecule type" value="Genomic_DNA"/>
</dbReference>
<protein>
    <submittedName>
        <fullName evidence="1">Uncharacterized protein</fullName>
    </submittedName>
</protein>
<proteinExistence type="predicted"/>
<gene>
    <name evidence="1" type="ORF">ACFSDX_15670</name>
</gene>